<evidence type="ECO:0000313" key="1">
    <source>
        <dbReference type="EMBL" id="ECQ5241455.1"/>
    </source>
</evidence>
<reference evidence="2" key="2">
    <citation type="submission" date="2021-02" db="EMBL/GenBank/DDBJ databases">
        <authorList>
            <consortium name="PulseNet: The National Subtyping Network for Foodborne Disease Surveillance"/>
        </authorList>
    </citation>
    <scope>NUCLEOTIDE SEQUENCE</scope>
    <source>
        <strain evidence="2">PNUSAC020384</strain>
    </source>
</reference>
<protein>
    <submittedName>
        <fullName evidence="1">Chemotaxis protein CheV</fullName>
    </submittedName>
</protein>
<accession>A0A5Y8S1C3</accession>
<dbReference type="Proteomes" id="UP000735326">
    <property type="component" value="Unassembled WGS sequence"/>
</dbReference>
<sequence length="42" mass="4894">MFDENIVKTGSNEMELVDFRIFKQGHDKVYEGIYGVNVSKVR</sequence>
<evidence type="ECO:0000313" key="2">
    <source>
        <dbReference type="EMBL" id="EHB2512694.1"/>
    </source>
</evidence>
<dbReference type="EMBL" id="AAKBFT010000033">
    <property type="protein sequence ID" value="ECQ5241455.1"/>
    <property type="molecule type" value="Genomic_DNA"/>
</dbReference>
<proteinExistence type="predicted"/>
<gene>
    <name evidence="1" type="ORF">FYY26_08445</name>
    <name evidence="2" type="ORF">JYC20_001914</name>
</gene>
<dbReference type="AlphaFoldDB" id="A0A5Y8S1C3"/>
<comment type="caution">
    <text evidence="1">The sequence shown here is derived from an EMBL/GenBank/DDBJ whole genome shotgun (WGS) entry which is preliminary data.</text>
</comment>
<reference evidence="1" key="1">
    <citation type="submission" date="2019-08" db="EMBL/GenBank/DDBJ databases">
        <authorList>
            <person name="Ashton P.M."/>
            <person name="Dallman T."/>
            <person name="Nair S."/>
            <person name="De Pinna E."/>
            <person name="Peters T."/>
            <person name="Grant K."/>
        </authorList>
    </citation>
    <scope>NUCLEOTIDE SEQUENCE</scope>
    <source>
        <strain evidence="1">285788</strain>
    </source>
</reference>
<name>A0A5Y8S1C3_CAMJU</name>
<organism evidence="1">
    <name type="scientific">Campylobacter jejuni</name>
    <dbReference type="NCBI Taxonomy" id="197"/>
    <lineage>
        <taxon>Bacteria</taxon>
        <taxon>Pseudomonadati</taxon>
        <taxon>Campylobacterota</taxon>
        <taxon>Epsilonproteobacteria</taxon>
        <taxon>Campylobacterales</taxon>
        <taxon>Campylobacteraceae</taxon>
        <taxon>Campylobacter</taxon>
    </lineage>
</organism>
<dbReference type="EMBL" id="AAYVUT010000056">
    <property type="protein sequence ID" value="EHB2512694.1"/>
    <property type="molecule type" value="Genomic_DNA"/>
</dbReference>
<feature type="non-terminal residue" evidence="1">
    <location>
        <position position="42"/>
    </location>
</feature>